<dbReference type="AlphaFoldDB" id="A0A8H5JAV2"/>
<dbReference type="PROSITE" id="PS00108">
    <property type="entry name" value="PROTEIN_KINASE_ST"/>
    <property type="match status" value="1"/>
</dbReference>
<gene>
    <name evidence="2" type="ORF">FNAPI_7631</name>
</gene>
<reference evidence="2 3" key="1">
    <citation type="submission" date="2020-05" db="EMBL/GenBank/DDBJ databases">
        <title>Identification and distribution of gene clusters putatively required for synthesis of sphingolipid metabolism inhibitors in phylogenetically diverse species of the filamentous fungus Fusarium.</title>
        <authorList>
            <person name="Kim H.-S."/>
            <person name="Busman M."/>
            <person name="Brown D.W."/>
            <person name="Divon H."/>
            <person name="Uhlig S."/>
            <person name="Proctor R.H."/>
        </authorList>
    </citation>
    <scope>NUCLEOTIDE SEQUENCE [LARGE SCALE GENOMIC DNA]</scope>
    <source>
        <strain evidence="2 3">NRRL 25196</strain>
    </source>
</reference>
<comment type="caution">
    <text evidence="2">The sequence shown here is derived from an EMBL/GenBank/DDBJ whole genome shotgun (WGS) entry which is preliminary data.</text>
</comment>
<dbReference type="GO" id="GO:0004674">
    <property type="term" value="F:protein serine/threonine kinase activity"/>
    <property type="evidence" value="ECO:0007669"/>
    <property type="project" value="TreeGrafter"/>
</dbReference>
<dbReference type="Proteomes" id="UP000574317">
    <property type="component" value="Unassembled WGS sequence"/>
</dbReference>
<dbReference type="PANTHER" id="PTHR24359">
    <property type="entry name" value="SERINE/THREONINE-PROTEIN KINASE SBK1"/>
    <property type="match status" value="1"/>
</dbReference>
<dbReference type="SUPFAM" id="SSF48403">
    <property type="entry name" value="Ankyrin repeat"/>
    <property type="match status" value="1"/>
</dbReference>
<accession>A0A8H5JAV2</accession>
<evidence type="ECO:0000259" key="1">
    <source>
        <dbReference type="PROSITE" id="PS50011"/>
    </source>
</evidence>
<evidence type="ECO:0000313" key="3">
    <source>
        <dbReference type="Proteomes" id="UP000574317"/>
    </source>
</evidence>
<dbReference type="Pfam" id="PF00069">
    <property type="entry name" value="Pkinase"/>
    <property type="match status" value="1"/>
</dbReference>
<keyword evidence="3" id="KW-1185">Reference proteome</keyword>
<dbReference type="InterPro" id="IPR011009">
    <property type="entry name" value="Kinase-like_dom_sf"/>
</dbReference>
<dbReference type="Gene3D" id="1.25.40.20">
    <property type="entry name" value="Ankyrin repeat-containing domain"/>
    <property type="match status" value="1"/>
</dbReference>
<protein>
    <submittedName>
        <fullName evidence="2">Serine threonine phosphatase 6 regulatory ankyrin repeat subunit b</fullName>
    </submittedName>
</protein>
<dbReference type="SMART" id="SM00220">
    <property type="entry name" value="S_TKc"/>
    <property type="match status" value="1"/>
</dbReference>
<dbReference type="InterPro" id="IPR008271">
    <property type="entry name" value="Ser/Thr_kinase_AS"/>
</dbReference>
<dbReference type="Gene3D" id="1.10.510.10">
    <property type="entry name" value="Transferase(Phosphotransferase) domain 1"/>
    <property type="match status" value="1"/>
</dbReference>
<proteinExistence type="predicted"/>
<feature type="domain" description="Protein kinase" evidence="1">
    <location>
        <begin position="86"/>
        <end position="377"/>
    </location>
</feature>
<dbReference type="InterPro" id="IPR000719">
    <property type="entry name" value="Prot_kinase_dom"/>
</dbReference>
<dbReference type="GO" id="GO:0005524">
    <property type="term" value="F:ATP binding"/>
    <property type="evidence" value="ECO:0007669"/>
    <property type="project" value="InterPro"/>
</dbReference>
<dbReference type="EMBL" id="JAAOAO010000280">
    <property type="protein sequence ID" value="KAF5550803.1"/>
    <property type="molecule type" value="Genomic_DNA"/>
</dbReference>
<dbReference type="PROSITE" id="PS50011">
    <property type="entry name" value="PROTEIN_KINASE_DOM"/>
    <property type="match status" value="1"/>
</dbReference>
<name>A0A8H5JAV2_9HYPO</name>
<dbReference type="PANTHER" id="PTHR24359:SF1">
    <property type="entry name" value="INHIBITOR OF NUCLEAR FACTOR KAPPA-B KINASE EPSILON SUBUNIT HOMOLOG 1-RELATED"/>
    <property type="match status" value="1"/>
</dbReference>
<dbReference type="InterPro" id="IPR036770">
    <property type="entry name" value="Ankyrin_rpt-contain_sf"/>
</dbReference>
<dbReference type="SUPFAM" id="SSF56112">
    <property type="entry name" value="Protein kinase-like (PK-like)"/>
    <property type="match status" value="1"/>
</dbReference>
<evidence type="ECO:0000313" key="2">
    <source>
        <dbReference type="EMBL" id="KAF5550803.1"/>
    </source>
</evidence>
<organism evidence="2 3">
    <name type="scientific">Fusarium napiforme</name>
    <dbReference type="NCBI Taxonomy" id="42672"/>
    <lineage>
        <taxon>Eukaryota</taxon>
        <taxon>Fungi</taxon>
        <taxon>Dikarya</taxon>
        <taxon>Ascomycota</taxon>
        <taxon>Pezizomycotina</taxon>
        <taxon>Sordariomycetes</taxon>
        <taxon>Hypocreomycetidae</taxon>
        <taxon>Hypocreales</taxon>
        <taxon>Nectriaceae</taxon>
        <taxon>Fusarium</taxon>
        <taxon>Fusarium fujikuroi species complex</taxon>
    </lineage>
</organism>
<sequence>MAVPSLVSRGAVNLADIRGTFSNTRSTFTQVRSRREETDSDTKKLDFITLVALICDIYGQFGDDLIPVQQFHPDAERQEDSGHTCIVSQRAISVKAASNVTRGESDAFAEDIVVKRTRESVLHPGSSGLHSLVNELRIRTHHPIRNHPNIARFRGIAWDFENVEATQPRPLLLEELAPQRSMARFWRDYDFLRMNFMAKMELCLDIAIGLAALHGCDVAHGDVKPDNVLIFPRVGRQEAFMAKLTDFGHSVSAHQGLTSMPAHTPQWCAPEVLDYNHRLDFSGMKATDVYSFGLVILSTILGRPYYQDLDTFEGSKRDGSMFDKAILMIEKEDQECQDSDFEMDIIQQLLSNTLLMKPAERSLEQCISILQRYKSTLDNSGDFFTMRQPTHSLDPLVALDIDQAVSIGYQTLLLCSHQLKGCIVSHLQAISMDDKDARQAAAAWELVICHFSGFGTPRDFASASRLLHFAIERGIPAAKAFSIQLHQSMHIGIGMEDQDMLHQAPAGVFEGFFPSKPMGDDSVLLTAISGLEKIEPSSNIYIPSQNRDGQLMATSKTSQVSASETMATSIKRQDDESLSKLLASDPACANHQDQDGATPLIVAARSGCYRSMELLLKLPSIDAGISNNYQEQAMHFLNNFTDSEIRLLVPQLLSKNGDPYHEALPLQHKGSFLDLSTKIRCCSVLRAVLSGNLVLLSCLLEETHKAKNDMRCRICESGSRFRRIVAIALSTFRFETLNLILDHLKTHKPEMDISFRDLKTWTNRELLPLWQLPFQSVVVKTIDLPESFYRAISFGSKCNTALFSTLNFLLDEVLVESDQLELLYKMLIKATATDNISAVNFILNRAEKRGFSPSWWVKRSSTNLSKSPLLLAIKFGFRSVFDRLWDSNRIMLANLIQVDHEESLSPIAKMFNKGPETYKKVRLVNFVQICLSSAVTAAHQDSYFFTFILDHADRKYIVQQPELFEKKPIGDFQKPGNIEFP</sequence>